<dbReference type="RefSeq" id="WP_252676962.1">
    <property type="nucleotide sequence ID" value="NZ_JAMXHT010000002.1"/>
</dbReference>
<dbReference type="PANTHER" id="PTHR22893">
    <property type="entry name" value="NADH OXIDOREDUCTASE-RELATED"/>
    <property type="match status" value="1"/>
</dbReference>
<feature type="domain" description="NADH:flavin oxidoreductase/NADH oxidase N-terminal" evidence="1">
    <location>
        <begin position="4"/>
        <end position="330"/>
    </location>
</feature>
<dbReference type="InterPro" id="IPR045247">
    <property type="entry name" value="Oye-like"/>
</dbReference>
<reference evidence="2" key="1">
    <citation type="submission" date="2022-06" db="EMBL/GenBank/DDBJ databases">
        <authorList>
            <person name="Lu C.-H."/>
        </authorList>
    </citation>
    <scope>NUCLEOTIDE SEQUENCE</scope>
    <source>
        <strain evidence="2">21MJYT02-11</strain>
    </source>
</reference>
<dbReference type="Gene3D" id="3.20.20.70">
    <property type="entry name" value="Aldolase class I"/>
    <property type="match status" value="1"/>
</dbReference>
<reference evidence="2" key="2">
    <citation type="journal article" date="2023" name="Front. Microbiol.">
        <title>Ralstonia chuxiongensis sp. nov., Ralstonia mojiangensis sp. nov., and Ralstonia soli sp. nov., isolated from tobacco fields, are three novel species in the family Burkholderiaceae.</title>
        <authorList>
            <person name="Lu C.H."/>
            <person name="Zhang Y.Y."/>
            <person name="Jiang N."/>
            <person name="Chen W."/>
            <person name="Shao X."/>
            <person name="Zhao Z.M."/>
            <person name="Lu W.L."/>
            <person name="Hu X."/>
            <person name="Xi Y.X."/>
            <person name="Zou S.Y."/>
            <person name="Wei Q.J."/>
            <person name="Lin Z.L."/>
            <person name="Gong L."/>
            <person name="Gai X.T."/>
            <person name="Zhang L.Q."/>
            <person name="Li J.Y."/>
            <person name="Jin Y."/>
            <person name="Xia Z.Y."/>
        </authorList>
    </citation>
    <scope>NUCLEOTIDE SEQUENCE</scope>
    <source>
        <strain evidence="2">21MJYT02-11</strain>
    </source>
</reference>
<protein>
    <submittedName>
        <fullName evidence="2">Alkene reductase</fullName>
    </submittedName>
</protein>
<dbReference type="Proteomes" id="UP001162811">
    <property type="component" value="Unassembled WGS sequence"/>
</dbReference>
<dbReference type="PANTHER" id="PTHR22893:SF91">
    <property type="entry name" value="NADPH DEHYDROGENASE 2-RELATED"/>
    <property type="match status" value="1"/>
</dbReference>
<evidence type="ECO:0000259" key="1">
    <source>
        <dbReference type="Pfam" id="PF00724"/>
    </source>
</evidence>
<proteinExistence type="predicted"/>
<dbReference type="InterPro" id="IPR013785">
    <property type="entry name" value="Aldolase_TIM"/>
</dbReference>
<dbReference type="SUPFAM" id="SSF51395">
    <property type="entry name" value="FMN-linked oxidoreductases"/>
    <property type="match status" value="1"/>
</dbReference>
<sequence length="371" mass="39259">MTANLFEPVQLGDLALANRIVMAPMTRSRADADDAPTALHVAYYAQRASAGLIVAEGTYPSKHGKGYCRTPGIATALQINAWRQVTDAVHRQGGKIVLQLMHVGRVASRYNKAPDAQTVAPSAIRARGTLYSDAQGMVEMDMPRALGSEEIAVVIDEYRQAAVNAMAAGFDGVELHCSSGYLPMQFLLACSNQRTDGYGQSLMGRIRFTVETLEAMAAAIGAARVGLRICPGNPYNDMRDDDPAATYGALLDAVSPLGLAYLHVSRSPDPALDAMALVRRHFCGPLIVNDGFDGPTAAQAVASGAGHAVSFARHFIANPDLVSRLREGAPLAAFDRSLLYTPGAHGYSDYPSLQPSELQLQAVAATGSASA</sequence>
<accession>A0ABT1AG93</accession>
<organism evidence="2 3">
    <name type="scientific">Ralstonia soli</name>
    <dbReference type="NCBI Taxonomy" id="2953896"/>
    <lineage>
        <taxon>Bacteria</taxon>
        <taxon>Pseudomonadati</taxon>
        <taxon>Pseudomonadota</taxon>
        <taxon>Betaproteobacteria</taxon>
        <taxon>Burkholderiales</taxon>
        <taxon>Burkholderiaceae</taxon>
        <taxon>Ralstonia</taxon>
    </lineage>
</organism>
<dbReference type="CDD" id="cd02933">
    <property type="entry name" value="OYE_like_FMN"/>
    <property type="match status" value="1"/>
</dbReference>
<dbReference type="EMBL" id="JAMXHT010000002">
    <property type="protein sequence ID" value="MCO5397344.1"/>
    <property type="molecule type" value="Genomic_DNA"/>
</dbReference>
<dbReference type="InterPro" id="IPR001155">
    <property type="entry name" value="OxRdtase_FMN_N"/>
</dbReference>
<evidence type="ECO:0000313" key="3">
    <source>
        <dbReference type="Proteomes" id="UP001162811"/>
    </source>
</evidence>
<keyword evidence="3" id="KW-1185">Reference proteome</keyword>
<dbReference type="Pfam" id="PF00724">
    <property type="entry name" value="Oxidored_FMN"/>
    <property type="match status" value="1"/>
</dbReference>
<name>A0ABT1AG93_9RALS</name>
<comment type="caution">
    <text evidence="2">The sequence shown here is derived from an EMBL/GenBank/DDBJ whole genome shotgun (WGS) entry which is preliminary data.</text>
</comment>
<gene>
    <name evidence="2" type="ORF">NG900_03930</name>
</gene>
<evidence type="ECO:0000313" key="2">
    <source>
        <dbReference type="EMBL" id="MCO5397344.1"/>
    </source>
</evidence>